<dbReference type="RefSeq" id="WP_054945479.1">
    <property type="nucleotide sequence ID" value="NZ_FVZE01000002.1"/>
</dbReference>
<protein>
    <recommendedName>
        <fullName evidence="4">Flagellar FliJ protein</fullName>
    </recommendedName>
</protein>
<reference evidence="3" key="1">
    <citation type="submission" date="2017-02" db="EMBL/GenBank/DDBJ databases">
        <authorList>
            <person name="Varghese N."/>
            <person name="Submissions S."/>
        </authorList>
    </citation>
    <scope>NUCLEOTIDE SEQUENCE [LARGE SCALE GENOMIC DNA]</scope>
    <source>
        <strain evidence="3">SM117</strain>
    </source>
</reference>
<dbReference type="STRING" id="428990.SAMN06295987_102448"/>
<gene>
    <name evidence="2" type="ORF">SAMN06295987_102448</name>
</gene>
<feature type="coiled-coil region" evidence="1">
    <location>
        <begin position="93"/>
        <end position="120"/>
    </location>
</feature>
<keyword evidence="1" id="KW-0175">Coiled coil</keyword>
<organism evidence="2 3">
    <name type="scientific">Novosphingobium mathurense</name>
    <dbReference type="NCBI Taxonomy" id="428990"/>
    <lineage>
        <taxon>Bacteria</taxon>
        <taxon>Pseudomonadati</taxon>
        <taxon>Pseudomonadota</taxon>
        <taxon>Alphaproteobacteria</taxon>
        <taxon>Sphingomonadales</taxon>
        <taxon>Sphingomonadaceae</taxon>
        <taxon>Novosphingobium</taxon>
    </lineage>
</organism>
<evidence type="ECO:0000313" key="3">
    <source>
        <dbReference type="Proteomes" id="UP000190989"/>
    </source>
</evidence>
<dbReference type="EMBL" id="FVZE01000002">
    <property type="protein sequence ID" value="SLJ95346.1"/>
    <property type="molecule type" value="Genomic_DNA"/>
</dbReference>
<keyword evidence="3" id="KW-1185">Reference proteome</keyword>
<evidence type="ECO:0000313" key="2">
    <source>
        <dbReference type="EMBL" id="SLJ95346.1"/>
    </source>
</evidence>
<dbReference type="Proteomes" id="UP000190989">
    <property type="component" value="Unassembled WGS sequence"/>
</dbReference>
<accession>A0A1U6HHW6</accession>
<name>A0A1U6HHW6_9SPHN</name>
<proteinExistence type="predicted"/>
<sequence length="141" mass="15609">MKEERKRLARLKRLEKIRAIAKQTAAMESAQAESTLTQLRALSDRTRQMASDYASRREMTDGGSLHQVGRFVSGLQALTKTTDGDALRAQSIADAKQRLLVEAERRRAAIEERALLQERMIAKAGQTPALGSRKGSGTDLE</sequence>
<evidence type="ECO:0008006" key="4">
    <source>
        <dbReference type="Google" id="ProtNLM"/>
    </source>
</evidence>
<evidence type="ECO:0000256" key="1">
    <source>
        <dbReference type="SAM" id="Coils"/>
    </source>
</evidence>
<dbReference type="AlphaFoldDB" id="A0A1U6HHW6"/>